<accession>A0A9D8PII8</accession>
<dbReference type="GO" id="GO:0003995">
    <property type="term" value="F:acyl-CoA dehydrogenase activity"/>
    <property type="evidence" value="ECO:0007669"/>
    <property type="project" value="InterPro"/>
</dbReference>
<dbReference type="InterPro" id="IPR037069">
    <property type="entry name" value="AcylCoA_DH/ox_N_sf"/>
</dbReference>
<dbReference type="InterPro" id="IPR006091">
    <property type="entry name" value="Acyl-CoA_Oxase/DH_mid-dom"/>
</dbReference>
<dbReference type="SUPFAM" id="SSF56645">
    <property type="entry name" value="Acyl-CoA dehydrogenase NM domain-like"/>
    <property type="match status" value="1"/>
</dbReference>
<evidence type="ECO:0000313" key="13">
    <source>
        <dbReference type="Proteomes" id="UP000809273"/>
    </source>
</evidence>
<evidence type="ECO:0000259" key="11">
    <source>
        <dbReference type="Pfam" id="PF02771"/>
    </source>
</evidence>
<evidence type="ECO:0000313" key="12">
    <source>
        <dbReference type="EMBL" id="MBN1571606.1"/>
    </source>
</evidence>
<sequence length="382" mass="42070">MDFTFTDEQLAFRDQVLKFSQNEIAPYAEEYDEKGEFCWEAWKKMGEFGLLGLHFPEEYGGAGSDVVTACLASEAMAEGGADGGLTLSWGAHTYLSADTILQHGTKEQKDRYLPKMVTGEWVGCMGLTEPNAGSDAASIATTAVKKGDRWVLNGTKMFITNGPIADVCVVYASTDKEKRHMGMSGFIVEKGTKGFGVSKTLKKMGVKTSTTAELFFDDCEIPEENLLGTLNNGFPMALQTLEWDRSALLAPFVGGMEYILKESARYAKERVQFGRPIAKFQAIQKKLADIKCFVEAARLLVYKVAWNKDQGMALNHMEAAVAKLYIGDYGMAAMSDAVQIHGGYGYMHEYPVERAFRDTKLAQIGGGTSEIQKMIISRLLMS</sequence>
<dbReference type="InterPro" id="IPR006089">
    <property type="entry name" value="Acyl-CoA_DH_CS"/>
</dbReference>
<dbReference type="Pfam" id="PF00441">
    <property type="entry name" value="Acyl-CoA_dh_1"/>
    <property type="match status" value="1"/>
</dbReference>
<feature type="domain" description="Acyl-CoA dehydrogenase/oxidase N-terminal" evidence="11">
    <location>
        <begin position="6"/>
        <end position="120"/>
    </location>
</feature>
<evidence type="ECO:0000256" key="1">
    <source>
        <dbReference type="ARBA" id="ARBA00001974"/>
    </source>
</evidence>
<keyword evidence="7 8" id="KW-0560">Oxidoreductase</keyword>
<dbReference type="Gene3D" id="2.40.110.10">
    <property type="entry name" value="Butyryl-CoA Dehydrogenase, subunit A, domain 2"/>
    <property type="match status" value="1"/>
</dbReference>
<protein>
    <submittedName>
        <fullName evidence="12">Acyl-CoA dehydrogenase family protein</fullName>
    </submittedName>
</protein>
<feature type="domain" description="Acyl-CoA oxidase/dehydrogenase middle" evidence="10">
    <location>
        <begin position="124"/>
        <end position="219"/>
    </location>
</feature>
<evidence type="ECO:0000256" key="3">
    <source>
        <dbReference type="ARBA" id="ARBA00009347"/>
    </source>
</evidence>
<comment type="pathway">
    <text evidence="2">Amino-acid degradation; L-valine degradation.</text>
</comment>
<dbReference type="GO" id="GO:0009083">
    <property type="term" value="P:branched-chain amino acid catabolic process"/>
    <property type="evidence" value="ECO:0007669"/>
    <property type="project" value="UniProtKB-KW"/>
</dbReference>
<proteinExistence type="inferred from homology"/>
<reference evidence="12" key="2">
    <citation type="submission" date="2021-01" db="EMBL/GenBank/DDBJ databases">
        <authorList>
            <person name="Hahn C.R."/>
            <person name="Youssef N.H."/>
            <person name="Elshahed M."/>
        </authorList>
    </citation>
    <scope>NUCLEOTIDE SEQUENCE</scope>
    <source>
        <strain evidence="12">Zod_Metabat.24</strain>
    </source>
</reference>
<keyword evidence="4" id="KW-0101">Branched-chain amino acid catabolism</keyword>
<keyword evidence="6 8" id="KW-0274">FAD</keyword>
<dbReference type="GO" id="GO:0050660">
    <property type="term" value="F:flavin adenine dinucleotide binding"/>
    <property type="evidence" value="ECO:0007669"/>
    <property type="project" value="InterPro"/>
</dbReference>
<dbReference type="InterPro" id="IPR009075">
    <property type="entry name" value="AcylCo_DH/oxidase_C"/>
</dbReference>
<comment type="caution">
    <text evidence="12">The sequence shown here is derived from an EMBL/GenBank/DDBJ whole genome shotgun (WGS) entry which is preliminary data.</text>
</comment>
<dbReference type="FunFam" id="1.10.540.10:FF:000002">
    <property type="entry name" value="Acyl-CoA dehydrogenase FadE19"/>
    <property type="match status" value="1"/>
</dbReference>
<dbReference type="PANTHER" id="PTHR43884">
    <property type="entry name" value="ACYL-COA DEHYDROGENASE"/>
    <property type="match status" value="1"/>
</dbReference>
<name>A0A9D8PII8_9DELT</name>
<evidence type="ECO:0000256" key="8">
    <source>
        <dbReference type="RuleBase" id="RU362125"/>
    </source>
</evidence>
<evidence type="ECO:0000256" key="6">
    <source>
        <dbReference type="ARBA" id="ARBA00022827"/>
    </source>
</evidence>
<dbReference type="FunFam" id="1.20.140.10:FF:000001">
    <property type="entry name" value="Acyl-CoA dehydrogenase"/>
    <property type="match status" value="1"/>
</dbReference>
<dbReference type="FunFam" id="2.40.110.10:FF:000001">
    <property type="entry name" value="Acyl-CoA dehydrogenase, mitochondrial"/>
    <property type="match status" value="1"/>
</dbReference>
<dbReference type="Proteomes" id="UP000809273">
    <property type="component" value="Unassembled WGS sequence"/>
</dbReference>
<dbReference type="PROSITE" id="PS00072">
    <property type="entry name" value="ACYL_COA_DH_1"/>
    <property type="match status" value="1"/>
</dbReference>
<evidence type="ECO:0000256" key="7">
    <source>
        <dbReference type="ARBA" id="ARBA00023002"/>
    </source>
</evidence>
<dbReference type="AlphaFoldDB" id="A0A9D8PII8"/>
<keyword evidence="5 8" id="KW-0285">Flavoprotein</keyword>
<dbReference type="PROSITE" id="PS00073">
    <property type="entry name" value="ACYL_COA_DH_2"/>
    <property type="match status" value="1"/>
</dbReference>
<dbReference type="Gene3D" id="1.10.540.10">
    <property type="entry name" value="Acyl-CoA dehydrogenase/oxidase, N-terminal domain"/>
    <property type="match status" value="1"/>
</dbReference>
<evidence type="ECO:0000259" key="9">
    <source>
        <dbReference type="Pfam" id="PF00441"/>
    </source>
</evidence>
<evidence type="ECO:0000256" key="5">
    <source>
        <dbReference type="ARBA" id="ARBA00022630"/>
    </source>
</evidence>
<dbReference type="Gene3D" id="1.20.140.10">
    <property type="entry name" value="Butyryl-CoA Dehydrogenase, subunit A, domain 3"/>
    <property type="match status" value="1"/>
</dbReference>
<evidence type="ECO:0000256" key="2">
    <source>
        <dbReference type="ARBA" id="ARBA00005109"/>
    </source>
</evidence>
<dbReference type="InterPro" id="IPR013786">
    <property type="entry name" value="AcylCoA_DH/ox_N"/>
</dbReference>
<gene>
    <name evidence="12" type="ORF">JW984_00235</name>
</gene>
<dbReference type="Pfam" id="PF02770">
    <property type="entry name" value="Acyl-CoA_dh_M"/>
    <property type="match status" value="1"/>
</dbReference>
<dbReference type="InterPro" id="IPR046373">
    <property type="entry name" value="Acyl-CoA_Oxase/DH_mid-dom_sf"/>
</dbReference>
<evidence type="ECO:0000259" key="10">
    <source>
        <dbReference type="Pfam" id="PF02770"/>
    </source>
</evidence>
<dbReference type="SUPFAM" id="SSF47203">
    <property type="entry name" value="Acyl-CoA dehydrogenase C-terminal domain-like"/>
    <property type="match status" value="1"/>
</dbReference>
<comment type="cofactor">
    <cofactor evidence="1 8">
        <name>FAD</name>
        <dbReference type="ChEBI" id="CHEBI:57692"/>
    </cofactor>
</comment>
<comment type="similarity">
    <text evidence="3 8">Belongs to the acyl-CoA dehydrogenase family.</text>
</comment>
<dbReference type="PANTHER" id="PTHR43884:SF12">
    <property type="entry name" value="ISOVALERYL-COA DEHYDROGENASE, MITOCHONDRIAL-RELATED"/>
    <property type="match status" value="1"/>
</dbReference>
<evidence type="ECO:0000256" key="4">
    <source>
        <dbReference type="ARBA" id="ARBA00022456"/>
    </source>
</evidence>
<dbReference type="EMBL" id="JAFGIX010000001">
    <property type="protein sequence ID" value="MBN1571606.1"/>
    <property type="molecule type" value="Genomic_DNA"/>
</dbReference>
<dbReference type="InterPro" id="IPR036250">
    <property type="entry name" value="AcylCo_DH-like_C"/>
</dbReference>
<reference evidence="12" key="1">
    <citation type="journal article" date="2021" name="Environ. Microbiol.">
        <title>Genomic characterization of three novel Desulfobacterota classes expand the metabolic and phylogenetic diversity of the phylum.</title>
        <authorList>
            <person name="Murphy C.L."/>
            <person name="Biggerstaff J."/>
            <person name="Eichhorn A."/>
            <person name="Ewing E."/>
            <person name="Shahan R."/>
            <person name="Soriano D."/>
            <person name="Stewart S."/>
            <person name="VanMol K."/>
            <person name="Walker R."/>
            <person name="Walters P."/>
            <person name="Elshahed M.S."/>
            <person name="Youssef N.H."/>
        </authorList>
    </citation>
    <scope>NUCLEOTIDE SEQUENCE</scope>
    <source>
        <strain evidence="12">Zod_Metabat.24</strain>
    </source>
</reference>
<dbReference type="InterPro" id="IPR009100">
    <property type="entry name" value="AcylCoA_DH/oxidase_NM_dom_sf"/>
</dbReference>
<organism evidence="12 13">
    <name type="scientific">Candidatus Zymogenus saltonus</name>
    <dbReference type="NCBI Taxonomy" id="2844893"/>
    <lineage>
        <taxon>Bacteria</taxon>
        <taxon>Deltaproteobacteria</taxon>
        <taxon>Candidatus Zymogenia</taxon>
        <taxon>Candidatus Zymogeniales</taxon>
        <taxon>Candidatus Zymogenaceae</taxon>
        <taxon>Candidatus Zymogenus</taxon>
    </lineage>
</organism>
<feature type="domain" description="Acyl-CoA dehydrogenase/oxidase C-terminal" evidence="9">
    <location>
        <begin position="231"/>
        <end position="379"/>
    </location>
</feature>
<dbReference type="Pfam" id="PF02771">
    <property type="entry name" value="Acyl-CoA_dh_N"/>
    <property type="match status" value="1"/>
</dbReference>